<organism evidence="3 4">
    <name type="scientific">Orchesella dallaii</name>
    <dbReference type="NCBI Taxonomy" id="48710"/>
    <lineage>
        <taxon>Eukaryota</taxon>
        <taxon>Metazoa</taxon>
        <taxon>Ecdysozoa</taxon>
        <taxon>Arthropoda</taxon>
        <taxon>Hexapoda</taxon>
        <taxon>Collembola</taxon>
        <taxon>Entomobryomorpha</taxon>
        <taxon>Entomobryoidea</taxon>
        <taxon>Orchesellidae</taxon>
        <taxon>Orchesellinae</taxon>
        <taxon>Orchesella</taxon>
    </lineage>
</organism>
<evidence type="ECO:0000256" key="2">
    <source>
        <dbReference type="SAM" id="SignalP"/>
    </source>
</evidence>
<feature type="compositionally biased region" description="Polar residues" evidence="1">
    <location>
        <begin position="107"/>
        <end position="128"/>
    </location>
</feature>
<feature type="chain" id="PRO_5045313831" evidence="2">
    <location>
        <begin position="23"/>
        <end position="128"/>
    </location>
</feature>
<comment type="caution">
    <text evidence="3">The sequence shown here is derived from an EMBL/GenBank/DDBJ whole genome shotgun (WGS) entry which is preliminary data.</text>
</comment>
<dbReference type="Proteomes" id="UP001642540">
    <property type="component" value="Unassembled WGS sequence"/>
</dbReference>
<accession>A0ABP1RTE9</accession>
<protein>
    <submittedName>
        <fullName evidence="3">Uncharacterized protein</fullName>
    </submittedName>
</protein>
<dbReference type="EMBL" id="CAXLJM020000107">
    <property type="protein sequence ID" value="CAL8135110.1"/>
    <property type="molecule type" value="Genomic_DNA"/>
</dbReference>
<feature type="signal peptide" evidence="2">
    <location>
        <begin position="1"/>
        <end position="22"/>
    </location>
</feature>
<gene>
    <name evidence="3" type="ORF">ODALV1_LOCUS25833</name>
</gene>
<keyword evidence="4" id="KW-1185">Reference proteome</keyword>
<feature type="region of interest" description="Disordered" evidence="1">
    <location>
        <begin position="106"/>
        <end position="128"/>
    </location>
</feature>
<evidence type="ECO:0000256" key="1">
    <source>
        <dbReference type="SAM" id="MobiDB-lite"/>
    </source>
</evidence>
<keyword evidence="2" id="KW-0732">Signal</keyword>
<proteinExistence type="predicted"/>
<name>A0ABP1RTE9_9HEXA</name>
<sequence>MLNKYFMCIIFLFVHSPITAESDQNKTTVLAFCYRDQYEFSHCYGYQSDKCVCRFDEFIYCCGSDSYCACCPYWFDPEMYKCTDACTPLEMYRKVEWSEFAKKYSGYNPSSTEGLSAPSGNIQRQQNV</sequence>
<evidence type="ECO:0000313" key="4">
    <source>
        <dbReference type="Proteomes" id="UP001642540"/>
    </source>
</evidence>
<reference evidence="3 4" key="1">
    <citation type="submission" date="2024-08" db="EMBL/GenBank/DDBJ databases">
        <authorList>
            <person name="Cucini C."/>
            <person name="Frati F."/>
        </authorList>
    </citation>
    <scope>NUCLEOTIDE SEQUENCE [LARGE SCALE GENOMIC DNA]</scope>
</reference>
<evidence type="ECO:0000313" key="3">
    <source>
        <dbReference type="EMBL" id="CAL8135110.1"/>
    </source>
</evidence>